<evidence type="ECO:0000313" key="4">
    <source>
        <dbReference type="Proteomes" id="UP000321429"/>
    </source>
</evidence>
<comment type="caution">
    <text evidence="2">The sequence shown here is derived from an EMBL/GenBank/DDBJ whole genome shotgun (WGS) entry which is preliminary data.</text>
</comment>
<name>A0A0R2LB24_9LACO</name>
<reference evidence="2 3" key="1">
    <citation type="journal article" date="2015" name="Genome Announc.">
        <title>Expanding the biotechnology potential of lactobacilli through comparative genomics of 213 strains and associated genera.</title>
        <authorList>
            <person name="Sun Z."/>
            <person name="Harris H.M."/>
            <person name="McCann A."/>
            <person name="Guo C."/>
            <person name="Argimon S."/>
            <person name="Zhang W."/>
            <person name="Yang X."/>
            <person name="Jeffery I.B."/>
            <person name="Cooney J.C."/>
            <person name="Kagawa T.F."/>
            <person name="Liu W."/>
            <person name="Song Y."/>
            <person name="Salvetti E."/>
            <person name="Wrobel A."/>
            <person name="Rasinkangas P."/>
            <person name="Parkhill J."/>
            <person name="Rea M.C."/>
            <person name="O'Sullivan O."/>
            <person name="Ritari J."/>
            <person name="Douillard F.P."/>
            <person name="Paul Ross R."/>
            <person name="Yang R."/>
            <person name="Briner A.E."/>
            <person name="Felis G.E."/>
            <person name="de Vos W.M."/>
            <person name="Barrangou R."/>
            <person name="Klaenhammer T.R."/>
            <person name="Caufield P.W."/>
            <person name="Cui Y."/>
            <person name="Zhang H."/>
            <person name="O'Toole P.W."/>
        </authorList>
    </citation>
    <scope>NUCLEOTIDE SEQUENCE [LARGE SCALE GENOMIC DNA]</scope>
    <source>
        <strain evidence="2 3">DSM 22696</strain>
    </source>
</reference>
<dbReference type="AlphaFoldDB" id="A0A0R2LB24"/>
<sequence length="68" mass="7725">MHKAIVDVKNEREDMRLIEQHLLVQSGVITSSLEDEDFFLFMEVMAAKERDDRAVDPADAFKAMRGGA</sequence>
<dbReference type="EMBL" id="BJUD01000011">
    <property type="protein sequence ID" value="GEK28522.1"/>
    <property type="molecule type" value="Genomic_DNA"/>
</dbReference>
<organism evidence="2 3">
    <name type="scientific">Furfurilactobacillus siliginis</name>
    <dbReference type="NCBI Taxonomy" id="348151"/>
    <lineage>
        <taxon>Bacteria</taxon>
        <taxon>Bacillati</taxon>
        <taxon>Bacillota</taxon>
        <taxon>Bacilli</taxon>
        <taxon>Lactobacillales</taxon>
        <taxon>Lactobacillaceae</taxon>
        <taxon>Furfurilactobacillus</taxon>
    </lineage>
</organism>
<dbReference type="PATRIC" id="fig|348151.3.peg.741"/>
<dbReference type="Proteomes" id="UP000321429">
    <property type="component" value="Unassembled WGS sequence"/>
</dbReference>
<evidence type="ECO:0000313" key="3">
    <source>
        <dbReference type="Proteomes" id="UP000051139"/>
    </source>
</evidence>
<accession>A0A0R2LB24</accession>
<reference evidence="1 4" key="2">
    <citation type="submission" date="2019-07" db="EMBL/GenBank/DDBJ databases">
        <title>Whole genome shotgun sequence of Lactobacillus siliginis NBRC 101315.</title>
        <authorList>
            <person name="Hosoyama A."/>
            <person name="Uohara A."/>
            <person name="Ohji S."/>
            <person name="Ichikawa N."/>
        </authorList>
    </citation>
    <scope>NUCLEOTIDE SEQUENCE [LARGE SCALE GENOMIC DNA]</scope>
    <source>
        <strain evidence="1 4">NBRC 101315</strain>
    </source>
</reference>
<evidence type="ECO:0000313" key="1">
    <source>
        <dbReference type="EMBL" id="GEK28522.1"/>
    </source>
</evidence>
<proteinExistence type="predicted"/>
<dbReference type="STRING" id="348151.IV55_GL000722"/>
<protein>
    <submittedName>
        <fullName evidence="2">Uncharacterized protein</fullName>
    </submittedName>
</protein>
<gene>
    <name evidence="2" type="ORF">IV55_GL000722</name>
    <name evidence="1" type="ORF">LSI01_08330</name>
</gene>
<dbReference type="EMBL" id="JQCB01000002">
    <property type="protein sequence ID" value="KRN96854.1"/>
    <property type="molecule type" value="Genomic_DNA"/>
</dbReference>
<dbReference type="Proteomes" id="UP000051139">
    <property type="component" value="Unassembled WGS sequence"/>
</dbReference>
<dbReference type="RefSeq" id="WP_057808673.1">
    <property type="nucleotide sequence ID" value="NZ_BJUD01000011.1"/>
</dbReference>
<keyword evidence="3" id="KW-1185">Reference proteome</keyword>
<evidence type="ECO:0000313" key="2">
    <source>
        <dbReference type="EMBL" id="KRN96854.1"/>
    </source>
</evidence>